<dbReference type="Gene3D" id="3.30.10.10">
    <property type="entry name" value="Trypsin Inhibitor V, subunit A"/>
    <property type="match status" value="1"/>
</dbReference>
<accession>A0A7W6HGK4</accession>
<reference evidence="2 3" key="1">
    <citation type="submission" date="2020-08" db="EMBL/GenBank/DDBJ databases">
        <title>Genomic Encyclopedia of Type Strains, Phase IV (KMG-IV): sequencing the most valuable type-strain genomes for metagenomic binning, comparative biology and taxonomic classification.</title>
        <authorList>
            <person name="Goeker M."/>
        </authorList>
    </citation>
    <scope>NUCLEOTIDE SEQUENCE [LARGE SCALE GENOMIC DNA]</scope>
    <source>
        <strain evidence="2 3">DSM 103570</strain>
    </source>
</reference>
<dbReference type="EMBL" id="JACIEM010000005">
    <property type="protein sequence ID" value="MBB4004844.1"/>
    <property type="molecule type" value="Genomic_DNA"/>
</dbReference>
<feature type="signal peptide" evidence="1">
    <location>
        <begin position="1"/>
        <end position="18"/>
    </location>
</feature>
<evidence type="ECO:0000313" key="3">
    <source>
        <dbReference type="Proteomes" id="UP000588647"/>
    </source>
</evidence>
<dbReference type="Proteomes" id="UP000588647">
    <property type="component" value="Unassembled WGS sequence"/>
</dbReference>
<protein>
    <recommendedName>
        <fullName evidence="4">Peptidase inhibitor I78 family protein</fullName>
    </recommendedName>
</protein>
<evidence type="ECO:0000256" key="1">
    <source>
        <dbReference type="SAM" id="SignalP"/>
    </source>
</evidence>
<dbReference type="Pfam" id="PF11720">
    <property type="entry name" value="Inhibitor_I78"/>
    <property type="match status" value="1"/>
</dbReference>
<evidence type="ECO:0008006" key="4">
    <source>
        <dbReference type="Google" id="ProtNLM"/>
    </source>
</evidence>
<dbReference type="RefSeq" id="WP_183210411.1">
    <property type="nucleotide sequence ID" value="NZ_JAAAMM010000005.1"/>
</dbReference>
<keyword evidence="3" id="KW-1185">Reference proteome</keyword>
<proteinExistence type="predicted"/>
<keyword evidence="1" id="KW-0732">Signal</keyword>
<dbReference type="InterPro" id="IPR021719">
    <property type="entry name" value="Prot_inh_I78"/>
</dbReference>
<feature type="chain" id="PRO_5030557792" description="Peptidase inhibitor I78 family protein" evidence="1">
    <location>
        <begin position="19"/>
        <end position="119"/>
    </location>
</feature>
<evidence type="ECO:0000313" key="2">
    <source>
        <dbReference type="EMBL" id="MBB4004844.1"/>
    </source>
</evidence>
<dbReference type="PROSITE" id="PS51257">
    <property type="entry name" value="PROKAR_LIPOPROTEIN"/>
    <property type="match status" value="1"/>
</dbReference>
<gene>
    <name evidence="2" type="ORF">GGR03_003939</name>
</gene>
<dbReference type="AlphaFoldDB" id="A0A7W6HGK4"/>
<sequence>MNRTLSPALLTVTLIALAGCTSNERAAPPAPGLGGPMAGAPIGGVAPAGPMDGACNAGAARPLVGQIANLQTTEQAKTMTGAADVRILYPNQPVTQEFVGTRLTLDTNDENRVTQVRCG</sequence>
<comment type="caution">
    <text evidence="2">The sequence shown here is derived from an EMBL/GenBank/DDBJ whole genome shotgun (WGS) entry which is preliminary data.</text>
</comment>
<organism evidence="2 3">
    <name type="scientific">Aurantimonas endophytica</name>
    <dbReference type="NCBI Taxonomy" id="1522175"/>
    <lineage>
        <taxon>Bacteria</taxon>
        <taxon>Pseudomonadati</taxon>
        <taxon>Pseudomonadota</taxon>
        <taxon>Alphaproteobacteria</taxon>
        <taxon>Hyphomicrobiales</taxon>
        <taxon>Aurantimonadaceae</taxon>
        <taxon>Aurantimonas</taxon>
    </lineage>
</organism>
<name>A0A7W6HGK4_9HYPH</name>